<dbReference type="GO" id="GO:0003676">
    <property type="term" value="F:nucleic acid binding"/>
    <property type="evidence" value="ECO:0007669"/>
    <property type="project" value="InterPro"/>
</dbReference>
<sequence length="252" mass="29464">MVGDKKYADDSCRVLSIKALEEFGIYISHVTFWEYMKFKGINGPRGIYANRRNKHTKPDIGDVQEPNKLWSWDITHVKTTTRYSHYYLYVLQDWFSRKVISWHLSESLASEEALTLWDKGILAEGLLNSEKPRSLSDRGIQMRSVSTKLFMTSLGVKQLFSRPRTPNDNPKIEALFSTVKHAPGYPERFSSLSEAESYFEEFFNWYNYEHYHTGIGMVSPQDKHTGRDILILERRSAIKKATYEKRRLYNVG</sequence>
<dbReference type="SUPFAM" id="SSF53098">
    <property type="entry name" value="Ribonuclease H-like"/>
    <property type="match status" value="1"/>
</dbReference>
<dbReference type="Proteomes" id="UP000180254">
    <property type="component" value="Unassembled WGS sequence"/>
</dbReference>
<dbReference type="EMBL" id="MKIE01000035">
    <property type="protein sequence ID" value="OHW61195.1"/>
    <property type="molecule type" value="Genomic_DNA"/>
</dbReference>
<dbReference type="GO" id="GO:0015074">
    <property type="term" value="P:DNA integration"/>
    <property type="evidence" value="ECO:0007669"/>
    <property type="project" value="InterPro"/>
</dbReference>
<dbReference type="PANTHER" id="PTHR46889">
    <property type="entry name" value="TRANSPOSASE INSF FOR INSERTION SEQUENCE IS3B-RELATED"/>
    <property type="match status" value="1"/>
</dbReference>
<name>A0A1S1V444_9FIRM</name>
<dbReference type="PROSITE" id="PS50994">
    <property type="entry name" value="INTEGRASE"/>
    <property type="match status" value="1"/>
</dbReference>
<keyword evidence="3" id="KW-1185">Reference proteome</keyword>
<dbReference type="InterPro" id="IPR036397">
    <property type="entry name" value="RNaseH_sf"/>
</dbReference>
<gene>
    <name evidence="2" type="ORF">EUAN_24690</name>
</gene>
<dbReference type="InterPro" id="IPR050900">
    <property type="entry name" value="Transposase_IS3/IS150/IS904"/>
</dbReference>
<dbReference type="InterPro" id="IPR001584">
    <property type="entry name" value="Integrase_cat-core"/>
</dbReference>
<dbReference type="Pfam" id="PF00665">
    <property type="entry name" value="rve"/>
    <property type="match status" value="1"/>
</dbReference>
<dbReference type="InterPro" id="IPR012337">
    <property type="entry name" value="RNaseH-like_sf"/>
</dbReference>
<dbReference type="Gene3D" id="3.30.420.10">
    <property type="entry name" value="Ribonuclease H-like superfamily/Ribonuclease H"/>
    <property type="match status" value="1"/>
</dbReference>
<organism evidence="2 3">
    <name type="scientific">Andreesenia angusta</name>
    <dbReference type="NCBI Taxonomy" id="39480"/>
    <lineage>
        <taxon>Bacteria</taxon>
        <taxon>Bacillati</taxon>
        <taxon>Bacillota</taxon>
        <taxon>Tissierellia</taxon>
        <taxon>Tissierellales</taxon>
        <taxon>Gottschalkiaceae</taxon>
        <taxon>Andreesenia</taxon>
    </lineage>
</organism>
<evidence type="ECO:0000259" key="1">
    <source>
        <dbReference type="PROSITE" id="PS50994"/>
    </source>
</evidence>
<dbReference type="AlphaFoldDB" id="A0A1S1V444"/>
<feature type="domain" description="Integrase catalytic" evidence="1">
    <location>
        <begin position="62"/>
        <end position="228"/>
    </location>
</feature>
<accession>A0A1S1V444</accession>
<dbReference type="STRING" id="39480.EUAN_24690"/>
<dbReference type="PANTHER" id="PTHR46889:SF4">
    <property type="entry name" value="TRANSPOSASE INSO FOR INSERTION SEQUENCE ELEMENT IS911B-RELATED"/>
    <property type="match status" value="1"/>
</dbReference>
<proteinExistence type="predicted"/>
<reference evidence="2 3" key="1">
    <citation type="submission" date="2016-09" db="EMBL/GenBank/DDBJ databases">
        <title>Genome sequence of Eubacterium angustum.</title>
        <authorList>
            <person name="Poehlein A."/>
            <person name="Daniel R."/>
        </authorList>
    </citation>
    <scope>NUCLEOTIDE SEQUENCE [LARGE SCALE GENOMIC DNA]</scope>
    <source>
        <strain evidence="2 3">DSM 1989</strain>
    </source>
</reference>
<comment type="caution">
    <text evidence="2">The sequence shown here is derived from an EMBL/GenBank/DDBJ whole genome shotgun (WGS) entry which is preliminary data.</text>
</comment>
<evidence type="ECO:0000313" key="2">
    <source>
        <dbReference type="EMBL" id="OHW61195.1"/>
    </source>
</evidence>
<evidence type="ECO:0000313" key="3">
    <source>
        <dbReference type="Proteomes" id="UP000180254"/>
    </source>
</evidence>
<protein>
    <submittedName>
        <fullName evidence="2">Integrase core domain protein</fullName>
    </submittedName>
</protein>